<evidence type="ECO:0000256" key="3">
    <source>
        <dbReference type="ARBA" id="ARBA00023004"/>
    </source>
</evidence>
<dbReference type="GO" id="GO:0046872">
    <property type="term" value="F:metal ion binding"/>
    <property type="evidence" value="ECO:0007669"/>
    <property type="project" value="UniProtKB-KW"/>
</dbReference>
<dbReference type="SUPFAM" id="SSF46626">
    <property type="entry name" value="Cytochrome c"/>
    <property type="match status" value="1"/>
</dbReference>
<evidence type="ECO:0000256" key="4">
    <source>
        <dbReference type="SAM" id="Phobius"/>
    </source>
</evidence>
<evidence type="ECO:0000313" key="6">
    <source>
        <dbReference type="EMBL" id="VAX27318.1"/>
    </source>
</evidence>
<dbReference type="PROSITE" id="PS51007">
    <property type="entry name" value="CYTC"/>
    <property type="match status" value="1"/>
</dbReference>
<keyword evidence="4" id="KW-0472">Membrane</keyword>
<keyword evidence="4" id="KW-1133">Transmembrane helix</keyword>
<keyword evidence="4" id="KW-0812">Transmembrane</keyword>
<dbReference type="InterPro" id="IPR009056">
    <property type="entry name" value="Cyt_c-like_dom"/>
</dbReference>
<dbReference type="GO" id="GO:0020037">
    <property type="term" value="F:heme binding"/>
    <property type="evidence" value="ECO:0007669"/>
    <property type="project" value="InterPro"/>
</dbReference>
<keyword evidence="2" id="KW-0479">Metal-binding</keyword>
<feature type="domain" description="Cytochrome c" evidence="5">
    <location>
        <begin position="63"/>
        <end position="153"/>
    </location>
</feature>
<proteinExistence type="predicted"/>
<sequence>MSQGRIILILLSMIAAFAVAIHLFTTIVAPPESGQTVVAFDLSRPRAPAEARKLLNPIPVSEDVIQQGDELFHGKGNCFVCHGDTGKGDGDAGALLVPKPTDLTDPNLHMLRRDGELFWPIRYGIEGGMFAYVPRHVTEEEAWMIVHYLKTLKAER</sequence>
<protein>
    <recommendedName>
        <fullName evidence="5">Cytochrome c domain-containing protein</fullName>
    </recommendedName>
</protein>
<gene>
    <name evidence="6" type="ORF">MNBD_NITROSPIRAE01-1941</name>
</gene>
<keyword evidence="3" id="KW-0408">Iron</keyword>
<evidence type="ECO:0000256" key="1">
    <source>
        <dbReference type="ARBA" id="ARBA00022617"/>
    </source>
</evidence>
<dbReference type="GO" id="GO:0009055">
    <property type="term" value="F:electron transfer activity"/>
    <property type="evidence" value="ECO:0007669"/>
    <property type="project" value="InterPro"/>
</dbReference>
<name>A0A3B1CTJ6_9ZZZZ</name>
<accession>A0A3B1CTJ6</accession>
<dbReference type="InterPro" id="IPR036909">
    <property type="entry name" value="Cyt_c-like_dom_sf"/>
</dbReference>
<dbReference type="AlphaFoldDB" id="A0A3B1CTJ6"/>
<dbReference type="Gene3D" id="1.10.760.10">
    <property type="entry name" value="Cytochrome c-like domain"/>
    <property type="match status" value="1"/>
</dbReference>
<dbReference type="Pfam" id="PF13442">
    <property type="entry name" value="Cytochrome_CBB3"/>
    <property type="match status" value="1"/>
</dbReference>
<dbReference type="EMBL" id="UOGF01000026">
    <property type="protein sequence ID" value="VAX27318.1"/>
    <property type="molecule type" value="Genomic_DNA"/>
</dbReference>
<feature type="transmembrane region" description="Helical" evidence="4">
    <location>
        <begin position="7"/>
        <end position="29"/>
    </location>
</feature>
<reference evidence="6" key="1">
    <citation type="submission" date="2018-06" db="EMBL/GenBank/DDBJ databases">
        <authorList>
            <person name="Zhirakovskaya E."/>
        </authorList>
    </citation>
    <scope>NUCLEOTIDE SEQUENCE</scope>
</reference>
<organism evidence="6">
    <name type="scientific">hydrothermal vent metagenome</name>
    <dbReference type="NCBI Taxonomy" id="652676"/>
    <lineage>
        <taxon>unclassified sequences</taxon>
        <taxon>metagenomes</taxon>
        <taxon>ecological metagenomes</taxon>
    </lineage>
</organism>
<evidence type="ECO:0000256" key="2">
    <source>
        <dbReference type="ARBA" id="ARBA00022723"/>
    </source>
</evidence>
<evidence type="ECO:0000259" key="5">
    <source>
        <dbReference type="PROSITE" id="PS51007"/>
    </source>
</evidence>
<keyword evidence="1" id="KW-0349">Heme</keyword>